<feature type="region of interest" description="Disordered" evidence="4">
    <location>
        <begin position="491"/>
        <end position="535"/>
    </location>
</feature>
<organism evidence="8">
    <name type="scientific">Echinostoma caproni</name>
    <dbReference type="NCBI Taxonomy" id="27848"/>
    <lineage>
        <taxon>Eukaryota</taxon>
        <taxon>Metazoa</taxon>
        <taxon>Spiralia</taxon>
        <taxon>Lophotrochozoa</taxon>
        <taxon>Platyhelminthes</taxon>
        <taxon>Trematoda</taxon>
        <taxon>Digenea</taxon>
        <taxon>Plagiorchiida</taxon>
        <taxon>Echinostomata</taxon>
        <taxon>Echinostomatoidea</taxon>
        <taxon>Echinostomatidae</taxon>
        <taxon>Echinostoma</taxon>
    </lineage>
</organism>
<evidence type="ECO:0000256" key="3">
    <source>
        <dbReference type="SAM" id="Coils"/>
    </source>
</evidence>
<evidence type="ECO:0000256" key="4">
    <source>
        <dbReference type="SAM" id="MobiDB-lite"/>
    </source>
</evidence>
<sequence length="2881" mass="318104">MSSGAQTIETRLSEYERKARAVCIGVNHLALDTERIQQEELLKKVKQLEQELKDAVYQKTNLPQRASDVRNDVKCNSAALRYLEAISQLERSFTVLTENISETSVQLSSPKALSESVHVKKELGGTVQSCWNYVSHLSRLTQVHIRNAAEYHQFHHAVSEVEANLNRRMKLTQPDYARTLPDDLSGCHMLANELREHLNHMINLWARTGRLLEESRRIVPVYLRLGGVKNGLSVNTQSPITVMARTLISLAGPNYELAEGEEVRIISNSDDPHFWKVHTSSGIAEVPSVCLWISDPDLEAVKKAITVREKCIEGWELLVERMRERLRNHYIRLLNRMINDGEITYTNKQMMQKFLQDLDSLCTSSDATGAELKQTVDRFTDRLKLIDRGGTAGRRPSSESGITLREQDIVAMHSPLLRLRDHENQMESLHVQSQFLGQHMTHYLQDIDADRKRLDDELAIMSELQQEHQKQLEHLIGRVRRWSSRYDRKTTADYGTVDSGGTSSLRSSSRSDSGWRMEDPIGHMTNTTSCQTDEQPFHGMRAKSRGMFEAITQTGVVHSDAHMQANLIDEDMIASVKQSRVQEALVAAPAPRASADAFCQIGIIQSTLHTQTDDALLDSWLLQRQKQDAQAVKPLTGKSRDAVCQIGKVTVTNAVQTTDLELPRKISSTTEKTDVTTQIGSMVRTQGTQSEDATVHTELVQQVRGKPVTQALDAATQIQNVTRSETTQADLIVKQPKSDIVDSNVVFDQGAGNYNVSTQFVSTNTMSKQAYSVQTQIGVIKSSQGAQYDMPVRRAKSMETVSCQTRDSLVEDEHVYHATEEQKRLKSVYNVELQTGPVTASKEGQTDVIQEVITLEQVQAQARAPVRNTQDMSVQKSAQVMDVAAQIGFKSHPESIQTDPWVPPRKVAYDVQVQNGVMTRDRQTGADLLDPVKPRSKSYDVLTQVMSTQTEVEHKPTIAKYEFGAQVGFAPTKYDVEAQSGIVSQVISTQTEVERKQIVAKQEVGMQALLQTTKYDVEAQSGIVSQVESIQTEAEIKPRALDTTVESEEMIQVDVVAPVQMLKPETPKDDAQVQAHIAPTKYDVEAQSGIVSQVGSTQTAPEVKEIVPIEDSHVLHTEAAPTPAINKKLQVALGPETIEEIIQTETEYKPTIAKYDQIGSTQTAAEVKPKVQMTDSEVQWATTPAAFDSVIQSEELIQVDVVAPVQMLKPETPKDDAAVQAQIVPAKYDVEMQSGIVSQVGSTQTAEEVKQVTPIEDQSVIHADISPSATINKKLQVALQPQASDANIQAELAPDRYDVEVQSGIVSQIGSTQTAAEDLVFVDVAAPVQAKKQPEQKEIALQASISPEKFNVEAQLGTLTQVSSTQTTIEQTKPHEMYDVESQCGILTTSVAQQTTEDFKDTGVINKKLQVELTPVNTSVVVQTDPEVTTLKPTVQMENVGVQCILLPSRFDVEAQSGVISRVHETQTVLDKKLPAQTDDTSVQWDASIAAFDYAIESDHTAPDAIPTVEVVAPIQAARPTVSTMNVGTQVSVHPDLYNVETQSGVISKSADVQTVQFIEDTRLAHAPSTERAVVNKMVQVSLTPAESDMGGTQSADSHTTTVSYLVRGDRKDFSVQAIVTPDCYDAETEFGRISQSTSTQTEATGSVDDTLVSHRIEKTASQKPTEKKEVRNANLQTDISTVDVASYVVKELQISCEPQLSDAFVQSDIPVVTSYVCAKCQGGKKTEAVSTKNKKFQAYSPGSDMAVQTEQEIRMEQTNMVQAVETELVDSIVTTVSYEEPDALSNKKLQVLTRSEGVNSAVQTDLSPTERTQPDFMLIDAGHQFQSVNKTESLPVQSIAPVTSGVPRSSILINVAQDYTTASRNKKLQVSSFEPEGNKPLMVNKKLQNQAKQEEFGVQTTFENHLIEKLATAETRSVPLIKVDAECQAKVTQFGKKMQFSPVGQEQSCQSDFPATETHGSASITITPATPTPAPTPSFKPSVDEQTMTNSVSVRQIGTEMVDASWISQINIDLVASVQQQPQQRSEQQTQNVVDENLLYETPKLLDSVVQTDETVPKLEATVRTETTVYTTERKSRDLKDSACDAVKPTYVTQILQADAPVTGIEVTPQLQQHKMPTSPPSIRDVSLMTPMSSLQRDSYVMTHIQMEIPTQNNSVQTDPITLEAPAAAPVVQKRHVKIQKGSSWLDSRLTSTETQVDRESPESIVSSRRMDVMDTTESYVHSRNLSSVVGRVTSITSPTSSVRERKPRPHLISWGVQCAPVTLAGVTQTIESETNGRGVGIRPSTTVAPATSGQSVSVQTEQEAQDDDYYIKRVVTTIARRGGATTHRRQAPVVRQVHSRGQANLLTSSLPSNLDEEFLDDEEEWSNPITTKKITTTQVDGSRRMIREELITEEARDRGRSLDSRLAQHAFLSEHELHEVENVGAHEEFESDAENCFRNLLRQWGPVYLMSRLSRQRASSASVDRDLGAFTTRTGRLVGARTQYTSTGSLMAQPTSQYQRTVETQTTGLATQTRPPHKNKRIQRGESYVAWTGSQEFASPGVEGHTTSTRQRSAPPVGMTTTVTETIHEHSTYGIQAMSEEFTCPKCGTSAQFPTMNTLSTQSQSLPITQLRNTPSQTKSLGYYTLENEALTLPVYLSDEEVFRVNPMQELKDDRQFSVVTWCPGDDRDSEKSSESATTTDVPHDEVWVDSPGKLLELQVTGVTVPGTNTVIGAAEAFYRGLLRVVYWDYTKVGPRQSSTELGVAIPLVDAVMNHSVKLATDPAQTKATRTTSRGEQTTPILDAHVVWTTPEMNRSRYVVHAVIVGVPSGGRRTTASQQTEDESATITQPEYLTVKEAIRRGILDAELIHPASPYHTGEEQLSGLHMFSPSHMQQDMDI</sequence>
<keyword evidence="3" id="KW-0175">Coiled coil</keyword>
<keyword evidence="7" id="KW-1185">Reference proteome</keyword>
<dbReference type="WBParaSite" id="ECPE_0000454101-mRNA-1">
    <property type="protein sequence ID" value="ECPE_0000454101-mRNA-1"/>
    <property type="gene ID" value="ECPE_0000454101"/>
</dbReference>
<name>A0A183AC44_9TREM</name>
<dbReference type="InterPro" id="IPR041615">
    <property type="entry name" value="Desmoplakin_SH3"/>
</dbReference>
<feature type="region of interest" description="Disordered" evidence="4">
    <location>
        <begin position="2540"/>
        <end position="2560"/>
    </location>
</feature>
<dbReference type="EMBL" id="UZAN01041396">
    <property type="protein sequence ID" value="VDP72899.1"/>
    <property type="molecule type" value="Genomic_DNA"/>
</dbReference>
<dbReference type="Proteomes" id="UP000272942">
    <property type="component" value="Unassembled WGS sequence"/>
</dbReference>
<feature type="coiled-coil region" evidence="3">
    <location>
        <begin position="31"/>
        <end position="58"/>
    </location>
</feature>
<gene>
    <name evidence="6" type="ORF">ECPE_LOCUS4529</name>
</gene>
<reference evidence="8" key="1">
    <citation type="submission" date="2016-06" db="UniProtKB">
        <authorList>
            <consortium name="WormBaseParasite"/>
        </authorList>
    </citation>
    <scope>IDENTIFICATION</scope>
</reference>
<dbReference type="OrthoDB" id="18740at2759"/>
<feature type="region of interest" description="Disordered" evidence="4">
    <location>
        <begin position="2667"/>
        <end position="2688"/>
    </location>
</feature>
<feature type="region of interest" description="Disordered" evidence="4">
    <location>
        <begin position="2276"/>
        <end position="2303"/>
    </location>
</feature>
<feature type="compositionally biased region" description="Basic and acidic residues" evidence="4">
    <location>
        <begin position="2667"/>
        <end position="2676"/>
    </location>
</feature>
<feature type="compositionally biased region" description="Polar residues" evidence="4">
    <location>
        <begin position="2285"/>
        <end position="2303"/>
    </location>
</feature>
<feature type="compositionally biased region" description="Polar residues" evidence="4">
    <location>
        <begin position="524"/>
        <end position="534"/>
    </location>
</feature>
<dbReference type="Gene3D" id="1.20.58.60">
    <property type="match status" value="1"/>
</dbReference>
<evidence type="ECO:0000313" key="7">
    <source>
        <dbReference type="Proteomes" id="UP000272942"/>
    </source>
</evidence>
<reference evidence="6 7" key="2">
    <citation type="submission" date="2018-11" db="EMBL/GenBank/DDBJ databases">
        <authorList>
            <consortium name="Pathogen Informatics"/>
        </authorList>
    </citation>
    <scope>NUCLEOTIDE SEQUENCE [LARGE SCALE GENOMIC DNA]</scope>
    <source>
        <strain evidence="6 7">Egypt</strain>
    </source>
</reference>
<evidence type="ECO:0000256" key="1">
    <source>
        <dbReference type="ARBA" id="ARBA00022553"/>
    </source>
</evidence>
<dbReference type="Gene3D" id="2.30.30.40">
    <property type="entry name" value="SH3 Domains"/>
    <property type="match status" value="1"/>
</dbReference>
<proteinExistence type="predicted"/>
<feature type="domain" description="Desmoplakin SH3" evidence="5">
    <location>
        <begin position="243"/>
        <end position="293"/>
    </location>
</feature>
<feature type="region of interest" description="Disordered" evidence="4">
    <location>
        <begin position="1966"/>
        <end position="1987"/>
    </location>
</feature>
<dbReference type="Pfam" id="PF17902">
    <property type="entry name" value="SH3_10"/>
    <property type="match status" value="1"/>
</dbReference>
<feature type="compositionally biased region" description="Low complexity" evidence="4">
    <location>
        <begin position="499"/>
        <end position="512"/>
    </location>
</feature>
<evidence type="ECO:0000256" key="2">
    <source>
        <dbReference type="ARBA" id="ARBA00022737"/>
    </source>
</evidence>
<keyword evidence="2" id="KW-0677">Repeat</keyword>
<accession>A0A183AC44</accession>
<evidence type="ECO:0000313" key="8">
    <source>
        <dbReference type="WBParaSite" id="ECPE_0000454101-mRNA-1"/>
    </source>
</evidence>
<evidence type="ECO:0000313" key="6">
    <source>
        <dbReference type="EMBL" id="VDP72899.1"/>
    </source>
</evidence>
<keyword evidence="1" id="KW-0597">Phosphoprotein</keyword>
<evidence type="ECO:0000259" key="5">
    <source>
        <dbReference type="Pfam" id="PF17902"/>
    </source>
</evidence>
<protein>
    <submittedName>
        <fullName evidence="8">SH3_10 domain-containing protein</fullName>
    </submittedName>
</protein>